<dbReference type="InParanoid" id="A0A6P8SX99"/>
<dbReference type="PROSITE" id="PS51837">
    <property type="entry name" value="LITAF"/>
    <property type="match status" value="1"/>
</dbReference>
<dbReference type="KEGG" id="gsh:117369078"/>
<dbReference type="Proteomes" id="UP000515159">
    <property type="component" value="Chromosome 11"/>
</dbReference>
<keyword evidence="6" id="KW-0862">Zinc</keyword>
<keyword evidence="7 8" id="KW-0472">Membrane</keyword>
<comment type="subcellular location">
    <subcellularLocation>
        <location evidence="1">Endosome membrane</location>
        <topology evidence="1">Peripheral membrane protein</topology>
        <orientation evidence="1">Cytoplasmic side</orientation>
    </subcellularLocation>
    <subcellularLocation>
        <location evidence="2">Late endosome membrane</location>
    </subcellularLocation>
    <subcellularLocation>
        <location evidence="3">Lysosome membrane</location>
        <topology evidence="3">Peripheral membrane protein</topology>
        <orientation evidence="3">Cytoplasmic side</orientation>
    </subcellularLocation>
</comment>
<name>A0A6P8SX99_GEOSA</name>
<dbReference type="InterPro" id="IPR006629">
    <property type="entry name" value="LITAF"/>
</dbReference>
<accession>A0A6P8SX99</accession>
<feature type="domain" description="LITAF" evidence="9">
    <location>
        <begin position="57"/>
        <end position="141"/>
    </location>
</feature>
<evidence type="ECO:0000259" key="9">
    <source>
        <dbReference type="PROSITE" id="PS51837"/>
    </source>
</evidence>
<comment type="similarity">
    <text evidence="4">Belongs to the CDIP1/LITAF family.</text>
</comment>
<sequence length="142" mass="15589">MNEETGCTMPVPGSDGNVQPLLTKTQPSVTMSAVYPPPPPYQLEQTVLPSVHTQPAANVTTVIIGTNLTDTPGVTVCASCHQNITTKVNHVTGMLSWIIFIVLCLLGCWFGCCLIPFFVNSCKDVDHFCPNCNYHIYKYKRI</sequence>
<dbReference type="PANTHER" id="PTHR23292:SF47">
    <property type="entry name" value="LITAF DOMAIN-CONTAINING PROTEIN"/>
    <property type="match status" value="1"/>
</dbReference>
<dbReference type="AlphaFoldDB" id="A0A6P8SX99"/>
<keyword evidence="5" id="KW-0479">Metal-binding</keyword>
<evidence type="ECO:0000313" key="11">
    <source>
        <dbReference type="RefSeq" id="XP_033818921.1"/>
    </source>
</evidence>
<evidence type="ECO:0000256" key="3">
    <source>
        <dbReference type="ARBA" id="ARBA00004630"/>
    </source>
</evidence>
<evidence type="ECO:0000256" key="6">
    <source>
        <dbReference type="ARBA" id="ARBA00022833"/>
    </source>
</evidence>
<organism evidence="10 11">
    <name type="scientific">Geotrypetes seraphini</name>
    <name type="common">Gaboon caecilian</name>
    <name type="synonym">Caecilia seraphini</name>
    <dbReference type="NCBI Taxonomy" id="260995"/>
    <lineage>
        <taxon>Eukaryota</taxon>
        <taxon>Metazoa</taxon>
        <taxon>Chordata</taxon>
        <taxon>Craniata</taxon>
        <taxon>Vertebrata</taxon>
        <taxon>Euteleostomi</taxon>
        <taxon>Amphibia</taxon>
        <taxon>Gymnophiona</taxon>
        <taxon>Geotrypetes</taxon>
    </lineage>
</organism>
<dbReference type="GeneID" id="117369078"/>
<dbReference type="Pfam" id="PF10601">
    <property type="entry name" value="zf-LITAF-like"/>
    <property type="match status" value="1"/>
</dbReference>
<dbReference type="GO" id="GO:0005634">
    <property type="term" value="C:nucleus"/>
    <property type="evidence" value="ECO:0007669"/>
    <property type="project" value="TreeGrafter"/>
</dbReference>
<keyword evidence="8" id="KW-0812">Transmembrane</keyword>
<evidence type="ECO:0000256" key="1">
    <source>
        <dbReference type="ARBA" id="ARBA00004125"/>
    </source>
</evidence>
<feature type="transmembrane region" description="Helical" evidence="8">
    <location>
        <begin position="97"/>
        <end position="119"/>
    </location>
</feature>
<dbReference type="GO" id="GO:0098560">
    <property type="term" value="C:cytoplasmic side of late endosome membrane"/>
    <property type="evidence" value="ECO:0007669"/>
    <property type="project" value="TreeGrafter"/>
</dbReference>
<dbReference type="RefSeq" id="XP_033818921.1">
    <property type="nucleotide sequence ID" value="XM_033963030.1"/>
</dbReference>
<dbReference type="GO" id="GO:0008270">
    <property type="term" value="F:zinc ion binding"/>
    <property type="evidence" value="ECO:0007669"/>
    <property type="project" value="TreeGrafter"/>
</dbReference>
<reference evidence="11" key="1">
    <citation type="submission" date="2025-08" db="UniProtKB">
        <authorList>
            <consortium name="RefSeq"/>
        </authorList>
    </citation>
    <scope>IDENTIFICATION</scope>
</reference>
<dbReference type="SMART" id="SM00714">
    <property type="entry name" value="LITAF"/>
    <property type="match status" value="1"/>
</dbReference>
<evidence type="ECO:0000256" key="7">
    <source>
        <dbReference type="ARBA" id="ARBA00023136"/>
    </source>
</evidence>
<dbReference type="PANTHER" id="PTHR23292">
    <property type="entry name" value="LIPOPOLYSACCHARIDE-INDUCED TUMOR NECROSIS FACTOR-ALPHA FACTOR"/>
    <property type="match status" value="1"/>
</dbReference>
<evidence type="ECO:0000256" key="5">
    <source>
        <dbReference type="ARBA" id="ARBA00022723"/>
    </source>
</evidence>
<dbReference type="InterPro" id="IPR037519">
    <property type="entry name" value="LITAF_fam"/>
</dbReference>
<evidence type="ECO:0000313" key="10">
    <source>
        <dbReference type="Proteomes" id="UP000515159"/>
    </source>
</evidence>
<evidence type="ECO:0000256" key="8">
    <source>
        <dbReference type="SAM" id="Phobius"/>
    </source>
</evidence>
<evidence type="ECO:0000256" key="2">
    <source>
        <dbReference type="ARBA" id="ARBA00004414"/>
    </source>
</evidence>
<protein>
    <submittedName>
        <fullName evidence="11">LITAF domain-containing protein-like</fullName>
    </submittedName>
</protein>
<evidence type="ECO:0000256" key="4">
    <source>
        <dbReference type="ARBA" id="ARBA00005975"/>
    </source>
</evidence>
<keyword evidence="10" id="KW-1185">Reference proteome</keyword>
<dbReference type="GO" id="GO:0098574">
    <property type="term" value="C:cytoplasmic side of lysosomal membrane"/>
    <property type="evidence" value="ECO:0007669"/>
    <property type="project" value="TreeGrafter"/>
</dbReference>
<dbReference type="OrthoDB" id="4713066at2759"/>
<gene>
    <name evidence="11" type="primary">LOC117369078</name>
</gene>
<keyword evidence="8" id="KW-1133">Transmembrane helix</keyword>
<proteinExistence type="inferred from homology"/>